<evidence type="ECO:0000256" key="1">
    <source>
        <dbReference type="ARBA" id="ARBA00001946"/>
    </source>
</evidence>
<dbReference type="InterPro" id="IPR008949">
    <property type="entry name" value="Isoprenoid_synthase_dom_sf"/>
</dbReference>
<dbReference type="GO" id="GO:0046872">
    <property type="term" value="F:metal ion binding"/>
    <property type="evidence" value="ECO:0007669"/>
    <property type="project" value="UniProtKB-KW"/>
</dbReference>
<evidence type="ECO:0000256" key="3">
    <source>
        <dbReference type="ARBA" id="ARBA00022723"/>
    </source>
</evidence>
<dbReference type="PANTHER" id="PTHR43281">
    <property type="entry name" value="FARNESYL DIPHOSPHATE SYNTHASE"/>
    <property type="match status" value="1"/>
</dbReference>
<sequence>QQVHVASLIHDDLPCMDYNSIRRGQPSNHNIYRVDMAVLAGDVLFPLGIQHIVSHTPAGLMAGAQDDEIQRLRRYGRAVGVLHQVDDDILQEGMRESEENED</sequence>
<evidence type="ECO:0000313" key="5">
    <source>
        <dbReference type="EMBL" id="GAV70249.1"/>
    </source>
</evidence>
<comment type="cofactor">
    <cofactor evidence="1">
        <name>Mg(2+)</name>
        <dbReference type="ChEBI" id="CHEBI:18420"/>
    </cofactor>
</comment>
<dbReference type="Proteomes" id="UP000187406">
    <property type="component" value="Unassembled WGS sequence"/>
</dbReference>
<comment type="caution">
    <text evidence="5">The sequence shown here is derived from an EMBL/GenBank/DDBJ whole genome shotgun (WGS) entry which is preliminary data.</text>
</comment>
<accession>A0A1Q3BQT1</accession>
<evidence type="ECO:0000256" key="2">
    <source>
        <dbReference type="ARBA" id="ARBA00006706"/>
    </source>
</evidence>
<keyword evidence="3" id="KW-0479">Metal-binding</keyword>
<comment type="similarity">
    <text evidence="2">Belongs to the FPP/GGPP synthase family.</text>
</comment>
<organism evidence="5 6">
    <name type="scientific">Cephalotus follicularis</name>
    <name type="common">Albany pitcher plant</name>
    <dbReference type="NCBI Taxonomy" id="3775"/>
    <lineage>
        <taxon>Eukaryota</taxon>
        <taxon>Viridiplantae</taxon>
        <taxon>Streptophyta</taxon>
        <taxon>Embryophyta</taxon>
        <taxon>Tracheophyta</taxon>
        <taxon>Spermatophyta</taxon>
        <taxon>Magnoliopsida</taxon>
        <taxon>eudicotyledons</taxon>
        <taxon>Gunneridae</taxon>
        <taxon>Pentapetalae</taxon>
        <taxon>rosids</taxon>
        <taxon>fabids</taxon>
        <taxon>Oxalidales</taxon>
        <taxon>Cephalotaceae</taxon>
        <taxon>Cephalotus</taxon>
    </lineage>
</organism>
<dbReference type="InterPro" id="IPR033749">
    <property type="entry name" value="Polyprenyl_synt_CS"/>
</dbReference>
<dbReference type="InParanoid" id="A0A1Q3BQT1"/>
<dbReference type="OrthoDB" id="6921389at2759"/>
<dbReference type="InterPro" id="IPR000092">
    <property type="entry name" value="Polyprenyl_synt"/>
</dbReference>
<dbReference type="EMBL" id="BDDD01000793">
    <property type="protein sequence ID" value="GAV70249.1"/>
    <property type="molecule type" value="Genomic_DNA"/>
</dbReference>
<dbReference type="Pfam" id="PF00348">
    <property type="entry name" value="polyprenyl_synt"/>
    <property type="match status" value="1"/>
</dbReference>
<dbReference type="STRING" id="3775.A0A1Q3BQT1"/>
<protein>
    <submittedName>
        <fullName evidence="5">Polyprenyl_synt domain-containing protein</fullName>
    </submittedName>
</protein>
<dbReference type="GO" id="GO:0008299">
    <property type="term" value="P:isoprenoid biosynthetic process"/>
    <property type="evidence" value="ECO:0007669"/>
    <property type="project" value="InterPro"/>
</dbReference>
<dbReference type="GO" id="GO:0004659">
    <property type="term" value="F:prenyltransferase activity"/>
    <property type="evidence" value="ECO:0007669"/>
    <property type="project" value="InterPro"/>
</dbReference>
<gene>
    <name evidence="5" type="ORF">CFOL_v3_13747</name>
</gene>
<dbReference type="PANTHER" id="PTHR43281:SF5">
    <property type="entry name" value="HETERODIMERIC GERANYLGERANYL PYROPHOSPHATE SYNTHASE SMALL SUBUNIT, CHLOROPLASTIC"/>
    <property type="match status" value="1"/>
</dbReference>
<dbReference type="Gene3D" id="1.10.600.10">
    <property type="entry name" value="Farnesyl Diphosphate Synthase"/>
    <property type="match status" value="2"/>
</dbReference>
<keyword evidence="6" id="KW-1185">Reference proteome</keyword>
<reference evidence="6" key="1">
    <citation type="submission" date="2016-04" db="EMBL/GenBank/DDBJ databases">
        <title>Cephalotus genome sequencing.</title>
        <authorList>
            <person name="Fukushima K."/>
            <person name="Hasebe M."/>
            <person name="Fang X."/>
        </authorList>
    </citation>
    <scope>NUCLEOTIDE SEQUENCE [LARGE SCALE GENOMIC DNA]</scope>
    <source>
        <strain evidence="6">cv. St1</strain>
    </source>
</reference>
<dbReference type="PROSITE" id="PS00723">
    <property type="entry name" value="POLYPRENYL_SYNTHASE_1"/>
    <property type="match status" value="1"/>
</dbReference>
<dbReference type="GO" id="GO:0005737">
    <property type="term" value="C:cytoplasm"/>
    <property type="evidence" value="ECO:0007669"/>
    <property type="project" value="UniProtKB-ARBA"/>
</dbReference>
<dbReference type="SUPFAM" id="SSF48576">
    <property type="entry name" value="Terpenoid synthases"/>
    <property type="match status" value="1"/>
</dbReference>
<name>A0A1Q3BQT1_CEPFO</name>
<evidence type="ECO:0000313" key="6">
    <source>
        <dbReference type="Proteomes" id="UP000187406"/>
    </source>
</evidence>
<feature type="non-terminal residue" evidence="5">
    <location>
        <position position="1"/>
    </location>
</feature>
<keyword evidence="4" id="KW-0460">Magnesium</keyword>
<proteinExistence type="inferred from homology"/>
<evidence type="ECO:0000256" key="4">
    <source>
        <dbReference type="ARBA" id="ARBA00022842"/>
    </source>
</evidence>
<dbReference type="AlphaFoldDB" id="A0A1Q3BQT1"/>